<name>A0ABM0MBJ4_SACKO</name>
<evidence type="ECO:0000256" key="1">
    <source>
        <dbReference type="SAM" id="SignalP"/>
    </source>
</evidence>
<protein>
    <submittedName>
        <fullName evidence="3">Uncharacterized protein LOC102802018</fullName>
    </submittedName>
</protein>
<sequence>MTPKVCVALFIVLSVLLSGALSLTCSDCTYTYNSILPDTLRCDVNIHSKRCSRNEVCYTKYTKKFLRVTVSIGCMNKLECAAQHSKNDRWCKRNDPSSTRTSCTFC</sequence>
<organism evidence="2 3">
    <name type="scientific">Saccoglossus kowalevskii</name>
    <name type="common">Acorn worm</name>
    <dbReference type="NCBI Taxonomy" id="10224"/>
    <lineage>
        <taxon>Eukaryota</taxon>
        <taxon>Metazoa</taxon>
        <taxon>Hemichordata</taxon>
        <taxon>Enteropneusta</taxon>
        <taxon>Harrimaniidae</taxon>
        <taxon>Saccoglossus</taxon>
    </lineage>
</organism>
<feature type="signal peptide" evidence="1">
    <location>
        <begin position="1"/>
        <end position="22"/>
    </location>
</feature>
<dbReference type="Proteomes" id="UP000694865">
    <property type="component" value="Unplaced"/>
</dbReference>
<evidence type="ECO:0000313" key="2">
    <source>
        <dbReference type="Proteomes" id="UP000694865"/>
    </source>
</evidence>
<accession>A0ABM0MBJ4</accession>
<dbReference type="RefSeq" id="XP_006817385.1">
    <property type="nucleotide sequence ID" value="XM_006817322.1"/>
</dbReference>
<keyword evidence="1" id="KW-0732">Signal</keyword>
<reference evidence="3" key="1">
    <citation type="submission" date="2025-08" db="UniProtKB">
        <authorList>
            <consortium name="RefSeq"/>
        </authorList>
    </citation>
    <scope>IDENTIFICATION</scope>
    <source>
        <tissue evidence="3">Testes</tissue>
    </source>
</reference>
<evidence type="ECO:0000313" key="3">
    <source>
        <dbReference type="RefSeq" id="XP_006817385.1"/>
    </source>
</evidence>
<dbReference type="GeneID" id="102802018"/>
<keyword evidence="2" id="KW-1185">Reference proteome</keyword>
<proteinExistence type="predicted"/>
<feature type="chain" id="PRO_5046253967" evidence="1">
    <location>
        <begin position="23"/>
        <end position="106"/>
    </location>
</feature>
<gene>
    <name evidence="3" type="primary">LOC102802018</name>
</gene>